<sequence length="436" mass="48160">MESVMLTRKIPNKRWMRIIPAAVIVYIFSFMDRTNFGFAMAGGMNEELGITATMAGLAAGIFFVGYLFLQFPGGHIAEKGGAKKFIAVSIVAFGVFAMACGFAKDIWQMMVLRFLLGVAEGGVWPAILVMLSHWFPNEERARANALFTMCLPLATMITGPISGWIIAAWGWRWVFIIEGAITIALVAIWWPMVSDRPENAKWLSNEERDYLVARIKEEQLAFQSGEPVSYKKLIRDINLWKLVVVYFCYQVGIYGFAMWLPVILKSLTKMGITYIGLLTILPYIAAMIGIYVFGVLSDKHMNRKLYTAIPLAGFALCFYLSTQFDNQVWIAYTFLIGCGVFFEAACGVFWTFPPMLFPSEVAGGARGIINALGNMGGFFGPFIVGWCVTKFGSTNIGVYVLSASLLIGFITALTLPEITSTGIPNNASVSSRDTGV</sequence>
<dbReference type="InterPro" id="IPR011701">
    <property type="entry name" value="MFS"/>
</dbReference>
<feature type="transmembrane region" description="Helical" evidence="6">
    <location>
        <begin position="85"/>
        <end position="104"/>
    </location>
</feature>
<dbReference type="SUPFAM" id="SSF103473">
    <property type="entry name" value="MFS general substrate transporter"/>
    <property type="match status" value="1"/>
</dbReference>
<feature type="domain" description="Major facilitator superfamily (MFS) profile" evidence="7">
    <location>
        <begin position="18"/>
        <end position="420"/>
    </location>
</feature>
<dbReference type="InterPro" id="IPR020846">
    <property type="entry name" value="MFS_dom"/>
</dbReference>
<organism evidence="8 9">
    <name type="scientific">Thermosinus carboxydivorans Nor1</name>
    <dbReference type="NCBI Taxonomy" id="401526"/>
    <lineage>
        <taxon>Bacteria</taxon>
        <taxon>Bacillati</taxon>
        <taxon>Bacillota</taxon>
        <taxon>Negativicutes</taxon>
        <taxon>Selenomonadales</taxon>
        <taxon>Sporomusaceae</taxon>
        <taxon>Thermosinus</taxon>
    </lineage>
</organism>
<keyword evidence="2" id="KW-0813">Transport</keyword>
<dbReference type="InterPro" id="IPR000849">
    <property type="entry name" value="Sugar_P_transporter"/>
</dbReference>
<evidence type="ECO:0000313" key="9">
    <source>
        <dbReference type="Proteomes" id="UP000005139"/>
    </source>
</evidence>
<proteinExistence type="predicted"/>
<feature type="transmembrane region" description="Helical" evidence="6">
    <location>
        <begin position="143"/>
        <end position="167"/>
    </location>
</feature>
<feature type="transmembrane region" description="Helical" evidence="6">
    <location>
        <begin position="239"/>
        <end position="260"/>
    </location>
</feature>
<dbReference type="OrthoDB" id="9773404at2"/>
<dbReference type="Pfam" id="PF07690">
    <property type="entry name" value="MFS_1"/>
    <property type="match status" value="1"/>
</dbReference>
<dbReference type="GO" id="GO:0005886">
    <property type="term" value="C:plasma membrane"/>
    <property type="evidence" value="ECO:0007669"/>
    <property type="project" value="UniProtKB-SubCell"/>
</dbReference>
<dbReference type="PROSITE" id="PS50850">
    <property type="entry name" value="MFS"/>
    <property type="match status" value="1"/>
</dbReference>
<evidence type="ECO:0000256" key="6">
    <source>
        <dbReference type="SAM" id="Phobius"/>
    </source>
</evidence>
<keyword evidence="5 6" id="KW-0472">Membrane</keyword>
<dbReference type="Proteomes" id="UP000005139">
    <property type="component" value="Unassembled WGS sequence"/>
</dbReference>
<feature type="transmembrane region" description="Helical" evidence="6">
    <location>
        <begin position="272"/>
        <end position="293"/>
    </location>
</feature>
<dbReference type="GO" id="GO:0022857">
    <property type="term" value="F:transmembrane transporter activity"/>
    <property type="evidence" value="ECO:0007669"/>
    <property type="project" value="InterPro"/>
</dbReference>
<dbReference type="Gene3D" id="1.20.1250.20">
    <property type="entry name" value="MFS general substrate transporter like domains"/>
    <property type="match status" value="2"/>
</dbReference>
<dbReference type="PANTHER" id="PTHR43791:SF100">
    <property type="entry name" value="SUGAR TRANSPORTER"/>
    <property type="match status" value="1"/>
</dbReference>
<feature type="transmembrane region" description="Helical" evidence="6">
    <location>
        <begin position="110"/>
        <end position="131"/>
    </location>
</feature>
<feature type="transmembrane region" description="Helical" evidence="6">
    <location>
        <begin position="173"/>
        <end position="193"/>
    </location>
</feature>
<evidence type="ECO:0000259" key="7">
    <source>
        <dbReference type="PROSITE" id="PS50850"/>
    </source>
</evidence>
<evidence type="ECO:0000256" key="2">
    <source>
        <dbReference type="ARBA" id="ARBA00022448"/>
    </source>
</evidence>
<evidence type="ECO:0000256" key="3">
    <source>
        <dbReference type="ARBA" id="ARBA00022692"/>
    </source>
</evidence>
<dbReference type="InterPro" id="IPR036259">
    <property type="entry name" value="MFS_trans_sf"/>
</dbReference>
<feature type="transmembrane region" description="Helical" evidence="6">
    <location>
        <begin position="328"/>
        <end position="352"/>
    </location>
</feature>
<comment type="subcellular location">
    <subcellularLocation>
        <location evidence="1">Cell membrane</location>
        <topology evidence="1">Multi-pass membrane protein</topology>
    </subcellularLocation>
</comment>
<dbReference type="RefSeq" id="WP_007288936.1">
    <property type="nucleotide sequence ID" value="NZ_AAWL01000005.1"/>
</dbReference>
<keyword evidence="3 6" id="KW-0812">Transmembrane</keyword>
<dbReference type="PIRSF" id="PIRSF002808">
    <property type="entry name" value="Hexose_phosphate_transp"/>
    <property type="match status" value="1"/>
</dbReference>
<comment type="caution">
    <text evidence="8">The sequence shown here is derived from an EMBL/GenBank/DDBJ whole genome shotgun (WGS) entry which is preliminary data.</text>
</comment>
<protein>
    <submittedName>
        <fullName evidence="8">Major facilitator superfamily MFS_1</fullName>
    </submittedName>
</protein>
<keyword evidence="4 6" id="KW-1133">Transmembrane helix</keyword>
<evidence type="ECO:0000256" key="5">
    <source>
        <dbReference type="ARBA" id="ARBA00023136"/>
    </source>
</evidence>
<evidence type="ECO:0000256" key="1">
    <source>
        <dbReference type="ARBA" id="ARBA00004651"/>
    </source>
</evidence>
<accession>A1HPH5</accession>
<keyword evidence="9" id="KW-1185">Reference proteome</keyword>
<dbReference type="AlphaFoldDB" id="A1HPH5"/>
<gene>
    <name evidence="8" type="ORF">TcarDRAFT_1829</name>
</gene>
<reference evidence="8 9" key="1">
    <citation type="submission" date="2007-01" db="EMBL/GenBank/DDBJ databases">
        <title>Annotation of the draft genome assembly of Thermosinus carboxydivorans Nor1.</title>
        <authorList>
            <consortium name="US DOE Joint Genome Institute (JGI-ORNL)"/>
            <person name="Larimer F."/>
            <person name="Land M."/>
            <person name="Hauser L."/>
        </authorList>
    </citation>
    <scope>NUCLEOTIDE SEQUENCE [LARGE SCALE GENOMIC DNA]</scope>
    <source>
        <strain evidence="8 9">Nor1</strain>
    </source>
</reference>
<dbReference type="PANTHER" id="PTHR43791">
    <property type="entry name" value="PERMEASE-RELATED"/>
    <property type="match status" value="1"/>
</dbReference>
<dbReference type="EMBL" id="AAWL01000005">
    <property type="protein sequence ID" value="EAX47951.1"/>
    <property type="molecule type" value="Genomic_DNA"/>
</dbReference>
<evidence type="ECO:0000313" key="8">
    <source>
        <dbReference type="EMBL" id="EAX47951.1"/>
    </source>
</evidence>
<feature type="transmembrane region" description="Helical" evidence="6">
    <location>
        <begin position="364"/>
        <end position="384"/>
    </location>
</feature>
<evidence type="ECO:0000256" key="4">
    <source>
        <dbReference type="ARBA" id="ARBA00022989"/>
    </source>
</evidence>
<feature type="transmembrane region" description="Helical" evidence="6">
    <location>
        <begin position="15"/>
        <end position="31"/>
    </location>
</feature>
<dbReference type="eggNOG" id="COG2271">
    <property type="taxonomic scope" value="Bacteria"/>
</dbReference>
<dbReference type="CDD" id="cd17319">
    <property type="entry name" value="MFS_ExuT_GudP_like"/>
    <property type="match status" value="1"/>
</dbReference>
<feature type="transmembrane region" description="Helical" evidence="6">
    <location>
        <begin position="396"/>
        <end position="415"/>
    </location>
</feature>
<reference evidence="8 9" key="2">
    <citation type="submission" date="2007-01" db="EMBL/GenBank/DDBJ databases">
        <title>Sequencing of the draft genome and assembly of Thermosinus carboxydivorans Nor1.</title>
        <authorList>
            <consortium name="US DOE Joint Genome Institute (JGI-PGF)"/>
            <person name="Copeland A."/>
            <person name="Lucas S."/>
            <person name="Lapidus A."/>
            <person name="Barry K."/>
            <person name="Glavina del Rio T."/>
            <person name="Dalin E."/>
            <person name="Tice H."/>
            <person name="Bruce D."/>
            <person name="Pitluck S."/>
            <person name="Richardson P."/>
        </authorList>
    </citation>
    <scope>NUCLEOTIDE SEQUENCE [LARGE SCALE GENOMIC DNA]</scope>
    <source>
        <strain evidence="8 9">Nor1</strain>
    </source>
</reference>
<feature type="transmembrane region" description="Helical" evidence="6">
    <location>
        <begin position="51"/>
        <end position="73"/>
    </location>
</feature>
<name>A1HPH5_9FIRM</name>